<dbReference type="KEGG" id="mfre:EXE63_05595"/>
<name>A0A6H0RZS0_9MYCO</name>
<evidence type="ECO:0000256" key="2">
    <source>
        <dbReference type="ARBA" id="ARBA00023125"/>
    </source>
</evidence>
<evidence type="ECO:0000256" key="4">
    <source>
        <dbReference type="PROSITE-ProRule" id="PRU00335"/>
    </source>
</evidence>
<keyword evidence="1" id="KW-0805">Transcription regulation</keyword>
<evidence type="ECO:0000256" key="1">
    <source>
        <dbReference type="ARBA" id="ARBA00023015"/>
    </source>
</evidence>
<evidence type="ECO:0000256" key="3">
    <source>
        <dbReference type="ARBA" id="ARBA00023163"/>
    </source>
</evidence>
<evidence type="ECO:0000313" key="6">
    <source>
        <dbReference type="EMBL" id="QIV80426.1"/>
    </source>
</evidence>
<dbReference type="Proteomes" id="UP000501849">
    <property type="component" value="Chromosome"/>
</dbReference>
<dbReference type="GO" id="GO:0000976">
    <property type="term" value="F:transcription cis-regulatory region binding"/>
    <property type="evidence" value="ECO:0007669"/>
    <property type="project" value="TreeGrafter"/>
</dbReference>
<reference evidence="6 7" key="1">
    <citation type="submission" date="2019-04" db="EMBL/GenBank/DDBJ databases">
        <title>Draft, Whole-Genome Sequence of the Anthracene-degrading Mycobacterium frederiksbergense LB501T, Isolated from a Polycyclic Aromatic Hydrocarbon (PAH)-Contaminated Soil.</title>
        <authorList>
            <person name="Augelletti F."/>
        </authorList>
    </citation>
    <scope>NUCLEOTIDE SEQUENCE [LARGE SCALE GENOMIC DNA]</scope>
    <source>
        <strain evidence="6 7">LB 501T</strain>
    </source>
</reference>
<keyword evidence="2 4" id="KW-0238">DNA-binding</keyword>
<dbReference type="InterPro" id="IPR001647">
    <property type="entry name" value="HTH_TetR"/>
</dbReference>
<dbReference type="InterPro" id="IPR050109">
    <property type="entry name" value="HTH-type_TetR-like_transc_reg"/>
</dbReference>
<organism evidence="6 7">
    <name type="scientific">Mycolicibacterium frederiksbergense</name>
    <dbReference type="NCBI Taxonomy" id="117567"/>
    <lineage>
        <taxon>Bacteria</taxon>
        <taxon>Bacillati</taxon>
        <taxon>Actinomycetota</taxon>
        <taxon>Actinomycetes</taxon>
        <taxon>Mycobacteriales</taxon>
        <taxon>Mycobacteriaceae</taxon>
        <taxon>Mycolicibacterium</taxon>
    </lineage>
</organism>
<dbReference type="PROSITE" id="PS50977">
    <property type="entry name" value="HTH_TETR_2"/>
    <property type="match status" value="1"/>
</dbReference>
<proteinExistence type="predicted"/>
<evidence type="ECO:0000259" key="5">
    <source>
        <dbReference type="PROSITE" id="PS50977"/>
    </source>
</evidence>
<dbReference type="Gene3D" id="1.10.357.10">
    <property type="entry name" value="Tetracycline Repressor, domain 2"/>
    <property type="match status" value="1"/>
</dbReference>
<dbReference type="GO" id="GO:0003700">
    <property type="term" value="F:DNA-binding transcription factor activity"/>
    <property type="evidence" value="ECO:0007669"/>
    <property type="project" value="TreeGrafter"/>
</dbReference>
<protein>
    <submittedName>
        <fullName evidence="6">TetR/AcrR family transcriptional regulator</fullName>
    </submittedName>
</protein>
<dbReference type="AlphaFoldDB" id="A0A6H0RZS0"/>
<dbReference type="PANTHER" id="PTHR30055">
    <property type="entry name" value="HTH-TYPE TRANSCRIPTIONAL REGULATOR RUTR"/>
    <property type="match status" value="1"/>
</dbReference>
<dbReference type="PANTHER" id="PTHR30055:SF234">
    <property type="entry name" value="HTH-TYPE TRANSCRIPTIONAL REGULATOR BETI"/>
    <property type="match status" value="1"/>
</dbReference>
<feature type="DNA-binding region" description="H-T-H motif" evidence="4">
    <location>
        <begin position="92"/>
        <end position="111"/>
    </location>
</feature>
<gene>
    <name evidence="6" type="ORF">EXE63_05595</name>
</gene>
<keyword evidence="7" id="KW-1185">Reference proteome</keyword>
<sequence>MPIGSAVAVPNSRLETPASQARPRRAICAYCITPSAYGNTGHLYAEPALPYCQRVAAAVFLREPTPAVPSSRERIVDAAIKSFSQHGVSNTPLRAVADAAGVSVGLVQHYFGNKAGLTAAVDEYVLRVFGEVLESAPLPEPPGDHSVELRGRFAKLFHKYPEVTDYVAHALCQGDEIGNVIFDGLLRISTEQGEKYAEHGLVRSDLDLLWGTINPLILRVGATMLRHHIERHIPEPFYTVSQLNRWDAAVTALIRKGQFTAEAADI</sequence>
<dbReference type="PRINTS" id="PR00455">
    <property type="entry name" value="HTHTETR"/>
</dbReference>
<dbReference type="InterPro" id="IPR009057">
    <property type="entry name" value="Homeodomain-like_sf"/>
</dbReference>
<feature type="domain" description="HTH tetR-type" evidence="5">
    <location>
        <begin position="69"/>
        <end position="129"/>
    </location>
</feature>
<dbReference type="SUPFAM" id="SSF46689">
    <property type="entry name" value="Homeodomain-like"/>
    <property type="match status" value="1"/>
</dbReference>
<accession>A0A6H0RZS0</accession>
<evidence type="ECO:0000313" key="7">
    <source>
        <dbReference type="Proteomes" id="UP000501849"/>
    </source>
</evidence>
<keyword evidence="3" id="KW-0804">Transcription</keyword>
<dbReference type="EMBL" id="CP038799">
    <property type="protein sequence ID" value="QIV80426.1"/>
    <property type="molecule type" value="Genomic_DNA"/>
</dbReference>
<dbReference type="Pfam" id="PF00440">
    <property type="entry name" value="TetR_N"/>
    <property type="match status" value="1"/>
</dbReference>